<reference evidence="1" key="1">
    <citation type="submission" date="2020-05" db="EMBL/GenBank/DDBJ databases">
        <title>Mycena genomes resolve the evolution of fungal bioluminescence.</title>
        <authorList>
            <person name="Tsai I.J."/>
        </authorList>
    </citation>
    <scope>NUCLEOTIDE SEQUENCE</scope>
    <source>
        <strain evidence="1">CCC161011</strain>
    </source>
</reference>
<evidence type="ECO:0000313" key="2">
    <source>
        <dbReference type="Proteomes" id="UP000620124"/>
    </source>
</evidence>
<dbReference type="Gene3D" id="3.80.10.10">
    <property type="entry name" value="Ribonuclease Inhibitor"/>
    <property type="match status" value="1"/>
</dbReference>
<accession>A0A8H7CXN8</accession>
<dbReference type="OrthoDB" id="2269034at2759"/>
<keyword evidence="2" id="KW-1185">Reference proteome</keyword>
<proteinExistence type="predicted"/>
<dbReference type="SUPFAM" id="SSF52047">
    <property type="entry name" value="RNI-like"/>
    <property type="match status" value="1"/>
</dbReference>
<dbReference type="Proteomes" id="UP000620124">
    <property type="component" value="Unassembled WGS sequence"/>
</dbReference>
<gene>
    <name evidence="1" type="ORF">MVEN_01124000</name>
</gene>
<dbReference type="AlphaFoldDB" id="A0A8H7CXN8"/>
<dbReference type="Gene3D" id="1.20.1280.50">
    <property type="match status" value="1"/>
</dbReference>
<comment type="caution">
    <text evidence="1">The sequence shown here is derived from an EMBL/GenBank/DDBJ whole genome shotgun (WGS) entry which is preliminary data.</text>
</comment>
<name>A0A8H7CXN8_9AGAR</name>
<sequence length="485" mass="54232">MTLDTHRIPALELPYELISHIFIYCLPLRRRVRPHWNRAPLNLASICSQWRAVAIATPELWTSIYLVFDGRDAYDGIPLLFSLPDAEPLDDHTAALMDLWFSRTAGHPLSISLICSPHHSLPVDVVATIAGRYTQWGRVELAMPMADFLVFNEVAGPFPCLTSLSLQITDRFRPFSDIHINAVHHSPHLNALQLMDPQWAPTWLDDSAAIPRTLTVLSLVSSVPSVAYFSSVLDQNPHLLHLSIECLGPVPVFDGPRLTAPTKSLMVSDVHLLHFFTMPDLQYLHVSPLDAGLLVDFLSHSQCQLTTLSLHVWKYQSIETFTHCLSALPTLNTLVLVFPDPGCSSTARYQALQRSELVPGLRVLIVTDMAQTPVYEPVVALLQVRPTLVHFELHMWPWNPFMRRSVPSPSPHIEAQLAALAHGGMIIRVMTQTYALPWNAKDEDPVGDLGKTSLHLLNSILSSLCLSDCDVFTSHLIQPYSFSPF</sequence>
<dbReference type="InterPro" id="IPR032675">
    <property type="entry name" value="LRR_dom_sf"/>
</dbReference>
<organism evidence="1 2">
    <name type="scientific">Mycena venus</name>
    <dbReference type="NCBI Taxonomy" id="2733690"/>
    <lineage>
        <taxon>Eukaryota</taxon>
        <taxon>Fungi</taxon>
        <taxon>Dikarya</taxon>
        <taxon>Basidiomycota</taxon>
        <taxon>Agaricomycotina</taxon>
        <taxon>Agaricomycetes</taxon>
        <taxon>Agaricomycetidae</taxon>
        <taxon>Agaricales</taxon>
        <taxon>Marasmiineae</taxon>
        <taxon>Mycenaceae</taxon>
        <taxon>Mycena</taxon>
    </lineage>
</organism>
<evidence type="ECO:0000313" key="1">
    <source>
        <dbReference type="EMBL" id="KAF7354354.1"/>
    </source>
</evidence>
<dbReference type="EMBL" id="JACAZI010000008">
    <property type="protein sequence ID" value="KAF7354354.1"/>
    <property type="molecule type" value="Genomic_DNA"/>
</dbReference>
<protein>
    <submittedName>
        <fullName evidence="1">F-box domain-containing protein</fullName>
    </submittedName>
</protein>